<dbReference type="HOGENOM" id="CLU_3197670_0_0_11"/>
<dbReference type="EMBL" id="CP001964">
    <property type="protein sequence ID" value="ADG75321.1"/>
    <property type="molecule type" value="Genomic_DNA"/>
</dbReference>
<sequence>MLSMNAWASPTTATSSSLVPDHNVTLTDPGWTAHASFHDVRRPNP</sequence>
<gene>
    <name evidence="2" type="ordered locus">Cfla_2431</name>
</gene>
<evidence type="ECO:0000313" key="3">
    <source>
        <dbReference type="Proteomes" id="UP000000849"/>
    </source>
</evidence>
<feature type="compositionally biased region" description="Low complexity" evidence="1">
    <location>
        <begin position="1"/>
        <end position="17"/>
    </location>
</feature>
<reference evidence="2 3" key="1">
    <citation type="journal article" date="2010" name="Stand. Genomic Sci.">
        <title>Complete genome sequence of Cellulomonas flavigena type strain (134).</title>
        <authorList>
            <person name="Abt B."/>
            <person name="Foster B."/>
            <person name="Lapidus A."/>
            <person name="Clum A."/>
            <person name="Sun H."/>
            <person name="Pukall R."/>
            <person name="Lucas S."/>
            <person name="Glavina Del Rio T."/>
            <person name="Nolan M."/>
            <person name="Tice H."/>
            <person name="Cheng J.F."/>
            <person name="Pitluck S."/>
            <person name="Liolios K."/>
            <person name="Ivanova N."/>
            <person name="Mavromatis K."/>
            <person name="Ovchinnikova G."/>
            <person name="Pati A."/>
            <person name="Goodwin L."/>
            <person name="Chen A."/>
            <person name="Palaniappan K."/>
            <person name="Land M."/>
            <person name="Hauser L."/>
            <person name="Chang Y.J."/>
            <person name="Jeffries C.D."/>
            <person name="Rohde M."/>
            <person name="Goker M."/>
            <person name="Woyke T."/>
            <person name="Bristow J."/>
            <person name="Eisen J.A."/>
            <person name="Markowitz V."/>
            <person name="Hugenholtz P."/>
            <person name="Kyrpides N.C."/>
            <person name="Klenk H.P."/>
        </authorList>
    </citation>
    <scope>NUCLEOTIDE SEQUENCE [LARGE SCALE GENOMIC DNA]</scope>
    <source>
        <strain evidence="3">ATCC 482 / DSM 20109 / BCRC 11376 / JCM 18109 / NBRC 3775 / NCIMB 8073 / NRS 134</strain>
    </source>
</reference>
<accession>D5UHK0</accession>
<evidence type="ECO:0000313" key="2">
    <source>
        <dbReference type="EMBL" id="ADG75321.1"/>
    </source>
</evidence>
<feature type="compositionally biased region" description="Basic and acidic residues" evidence="1">
    <location>
        <begin position="36"/>
        <end position="45"/>
    </location>
</feature>
<dbReference type="STRING" id="446466.Cfla_2431"/>
<keyword evidence="3" id="KW-1185">Reference proteome</keyword>
<dbReference type="AlphaFoldDB" id="D5UHK0"/>
<name>D5UHK0_CELFN</name>
<dbReference type="KEGG" id="cfl:Cfla_2431"/>
<protein>
    <submittedName>
        <fullName evidence="2">Uncharacterized protein</fullName>
    </submittedName>
</protein>
<proteinExistence type="predicted"/>
<organism evidence="2 3">
    <name type="scientific">Cellulomonas flavigena (strain ATCC 482 / DSM 20109 / BCRC 11376 / JCM 18109 / NBRC 3775 / NCIMB 8073 / NRS 134)</name>
    <dbReference type="NCBI Taxonomy" id="446466"/>
    <lineage>
        <taxon>Bacteria</taxon>
        <taxon>Bacillati</taxon>
        <taxon>Actinomycetota</taxon>
        <taxon>Actinomycetes</taxon>
        <taxon>Micrococcales</taxon>
        <taxon>Cellulomonadaceae</taxon>
        <taxon>Cellulomonas</taxon>
    </lineage>
</organism>
<dbReference type="Proteomes" id="UP000000849">
    <property type="component" value="Chromosome"/>
</dbReference>
<feature type="region of interest" description="Disordered" evidence="1">
    <location>
        <begin position="1"/>
        <end position="45"/>
    </location>
</feature>
<evidence type="ECO:0000256" key="1">
    <source>
        <dbReference type="SAM" id="MobiDB-lite"/>
    </source>
</evidence>